<evidence type="ECO:0000313" key="1">
    <source>
        <dbReference type="EMBL" id="CAH0057918.1"/>
    </source>
</evidence>
<reference evidence="1" key="1">
    <citation type="submission" date="2021-10" db="EMBL/GenBank/DDBJ databases">
        <authorList>
            <person name="Piombo E."/>
        </authorList>
    </citation>
    <scope>NUCLEOTIDE SEQUENCE</scope>
</reference>
<name>A0A9N9ZLU8_9HYPO</name>
<evidence type="ECO:0008006" key="3">
    <source>
        <dbReference type="Google" id="ProtNLM"/>
    </source>
</evidence>
<dbReference type="EMBL" id="CABFOC020000082">
    <property type="protein sequence ID" value="CAH0057918.1"/>
    <property type="molecule type" value="Genomic_DNA"/>
</dbReference>
<dbReference type="InterPro" id="IPR036047">
    <property type="entry name" value="F-box-like_dom_sf"/>
</dbReference>
<dbReference type="OrthoDB" id="3800738at2759"/>
<dbReference type="AlphaFoldDB" id="A0A9N9ZLU8"/>
<proteinExistence type="predicted"/>
<organism evidence="1 2">
    <name type="scientific">Clonostachys solani</name>
    <dbReference type="NCBI Taxonomy" id="160281"/>
    <lineage>
        <taxon>Eukaryota</taxon>
        <taxon>Fungi</taxon>
        <taxon>Dikarya</taxon>
        <taxon>Ascomycota</taxon>
        <taxon>Pezizomycotina</taxon>
        <taxon>Sordariomycetes</taxon>
        <taxon>Hypocreomycetidae</taxon>
        <taxon>Hypocreales</taxon>
        <taxon>Bionectriaceae</taxon>
        <taxon>Clonostachys</taxon>
    </lineage>
</organism>
<gene>
    <name evidence="1" type="ORF">CSOL1703_00008395</name>
</gene>
<protein>
    <recommendedName>
        <fullName evidence="3">F-box domain-containing protein</fullName>
    </recommendedName>
</protein>
<comment type="caution">
    <text evidence="1">The sequence shown here is derived from an EMBL/GenBank/DDBJ whole genome shotgun (WGS) entry which is preliminary data.</text>
</comment>
<accession>A0A9N9ZLU8</accession>
<dbReference type="SUPFAM" id="SSF81383">
    <property type="entry name" value="F-box domain"/>
    <property type="match status" value="1"/>
</dbReference>
<dbReference type="Proteomes" id="UP000775872">
    <property type="component" value="Unassembled WGS sequence"/>
</dbReference>
<dbReference type="CDD" id="cd09917">
    <property type="entry name" value="F-box_SF"/>
    <property type="match status" value="1"/>
</dbReference>
<evidence type="ECO:0000313" key="2">
    <source>
        <dbReference type="Proteomes" id="UP000775872"/>
    </source>
</evidence>
<keyword evidence="2" id="KW-1185">Reference proteome</keyword>
<sequence>MESKTCNAVLSTTEILEAVLVYADPKTVLLARRVCVKWNDLISNSPSIQQHLFFRPVPGTTPVVLNPILAEAFPPFFQRPAPAGTEYEVSAPAKRFKPEAWARQIQEMFSFSFSETPLDLGGRTNEATYDEVPDIHPHFTPEDLEGLPLAQDRRNAAFRYEGATWRAMLPCQPPPTSFICLEKVESMGGEGQYFRRITEDGVVALDDDGEVPEDKKDPGQGAPVRMETLFHLVTGGWGDKNGWVWIWATGGSDTPIPKDVGFSVIDEARREVMKRAVQRDGLCLIESSVTQCTGPPGPWSFDNKFRVKPPYNLPW</sequence>